<keyword evidence="1" id="KW-0460">Magnesium</keyword>
<name>A0A3S4ATN9_9PEZI</name>
<dbReference type="EMBL" id="OUUZ01000015">
    <property type="protein sequence ID" value="SPQ25746.1"/>
    <property type="molecule type" value="Genomic_DNA"/>
</dbReference>
<dbReference type="Gene3D" id="1.10.4080.10">
    <property type="entry name" value="ADP-ribosylation/Crystallin J1"/>
    <property type="match status" value="1"/>
</dbReference>
<dbReference type="SUPFAM" id="SSF101478">
    <property type="entry name" value="ADP-ribosylglycohydrolase"/>
    <property type="match status" value="1"/>
</dbReference>
<dbReference type="AlphaFoldDB" id="A0A3S4ATN9"/>
<proteinExistence type="predicted"/>
<dbReference type="Proteomes" id="UP000289323">
    <property type="component" value="Unassembled WGS sequence"/>
</dbReference>
<dbReference type="GO" id="GO:0046872">
    <property type="term" value="F:metal ion binding"/>
    <property type="evidence" value="ECO:0007669"/>
    <property type="project" value="UniProtKB-KW"/>
</dbReference>
<evidence type="ECO:0000256" key="1">
    <source>
        <dbReference type="PIRSR" id="PIRSR605502-1"/>
    </source>
</evidence>
<keyword evidence="1" id="KW-0479">Metal-binding</keyword>
<feature type="region of interest" description="Disordered" evidence="2">
    <location>
        <begin position="102"/>
        <end position="136"/>
    </location>
</feature>
<feature type="compositionally biased region" description="Pro residues" evidence="2">
    <location>
        <begin position="123"/>
        <end position="132"/>
    </location>
</feature>
<reference evidence="3 4" key="1">
    <citation type="submission" date="2018-04" db="EMBL/GenBank/DDBJ databases">
        <authorList>
            <person name="Huttner S."/>
            <person name="Dainat J."/>
        </authorList>
    </citation>
    <scope>NUCLEOTIDE SEQUENCE [LARGE SCALE GENOMIC DNA]</scope>
</reference>
<protein>
    <submittedName>
        <fullName evidence="3">2a623533-5f1a-4fcc-85de-d0c95e329c29</fullName>
    </submittedName>
</protein>
<evidence type="ECO:0000256" key="2">
    <source>
        <dbReference type="SAM" id="MobiDB-lite"/>
    </source>
</evidence>
<dbReference type="InterPro" id="IPR036705">
    <property type="entry name" value="Ribosyl_crysJ1_sf"/>
</dbReference>
<comment type="cofactor">
    <cofactor evidence="1">
        <name>Mg(2+)</name>
        <dbReference type="ChEBI" id="CHEBI:18420"/>
    </cofactor>
    <text evidence="1">Binds 2 magnesium ions per subunit.</text>
</comment>
<sequence>MASLPSLPPSATTSILRAALHDRVVGVLVGSALGDAIGLYTEFLTAADAAAAYPTRTFTLTATPHPTPFKLDMHRAPKELGHWTDDTDHALLILLAFLHTARTSPSSPNPSTHPPANATPQANPSPPPPPLPTQHDLALRLHA</sequence>
<dbReference type="InterPro" id="IPR005502">
    <property type="entry name" value="Ribosyl_crysJ1"/>
</dbReference>
<accession>A0A3S4ATN9</accession>
<evidence type="ECO:0000313" key="4">
    <source>
        <dbReference type="Proteomes" id="UP000289323"/>
    </source>
</evidence>
<feature type="binding site" evidence="1">
    <location>
        <position position="84"/>
    </location>
    <ligand>
        <name>Mg(2+)</name>
        <dbReference type="ChEBI" id="CHEBI:18420"/>
        <label>1</label>
    </ligand>
</feature>
<evidence type="ECO:0000313" key="3">
    <source>
        <dbReference type="EMBL" id="SPQ25746.1"/>
    </source>
</evidence>
<dbReference type="Pfam" id="PF03747">
    <property type="entry name" value="ADP_ribosyl_GH"/>
    <property type="match status" value="1"/>
</dbReference>
<feature type="binding site" evidence="1">
    <location>
        <position position="85"/>
    </location>
    <ligand>
        <name>Mg(2+)</name>
        <dbReference type="ChEBI" id="CHEBI:18420"/>
        <label>1</label>
    </ligand>
</feature>
<gene>
    <name evidence="3" type="ORF">TT172_LOCUS8165</name>
</gene>
<feature type="binding site" evidence="1">
    <location>
        <position position="86"/>
    </location>
    <ligand>
        <name>Mg(2+)</name>
        <dbReference type="ChEBI" id="CHEBI:18420"/>
        <label>1</label>
    </ligand>
</feature>
<organism evidence="3 4">
    <name type="scientific">Thermothielavioides terrestris</name>
    <dbReference type="NCBI Taxonomy" id="2587410"/>
    <lineage>
        <taxon>Eukaryota</taxon>
        <taxon>Fungi</taxon>
        <taxon>Dikarya</taxon>
        <taxon>Ascomycota</taxon>
        <taxon>Pezizomycotina</taxon>
        <taxon>Sordariomycetes</taxon>
        <taxon>Sordariomycetidae</taxon>
        <taxon>Sordariales</taxon>
        <taxon>Chaetomiaceae</taxon>
        <taxon>Thermothielavioides</taxon>
    </lineage>
</organism>